<dbReference type="EMBL" id="LS483468">
    <property type="protein sequence ID" value="SQI36705.1"/>
    <property type="molecule type" value="Genomic_DNA"/>
</dbReference>
<evidence type="ECO:0000313" key="3">
    <source>
        <dbReference type="Proteomes" id="UP000249091"/>
    </source>
</evidence>
<dbReference type="GO" id="GO:0051537">
    <property type="term" value="F:2 iron, 2 sulfur cluster binding"/>
    <property type="evidence" value="ECO:0007669"/>
    <property type="project" value="InterPro"/>
</dbReference>
<dbReference type="STRING" id="1219011.GCA_001895045_03359"/>
<evidence type="ECO:0000259" key="1">
    <source>
        <dbReference type="Pfam" id="PF11575"/>
    </source>
</evidence>
<organism evidence="2 3">
    <name type="scientific">Rhodococcus coprophilus</name>
    <dbReference type="NCBI Taxonomy" id="38310"/>
    <lineage>
        <taxon>Bacteria</taxon>
        <taxon>Bacillati</taxon>
        <taxon>Actinomycetota</taxon>
        <taxon>Actinomycetes</taxon>
        <taxon>Mycobacteriales</taxon>
        <taxon>Nocardiaceae</taxon>
        <taxon>Rhodococcus</taxon>
    </lineage>
</organism>
<protein>
    <submittedName>
        <fullName evidence="2">Uncharacterized Fe-S protein</fullName>
    </submittedName>
</protein>
<dbReference type="Pfam" id="PF11575">
    <property type="entry name" value="FhuF_C"/>
    <property type="match status" value="1"/>
</dbReference>
<evidence type="ECO:0000313" key="2">
    <source>
        <dbReference type="EMBL" id="SQI36705.1"/>
    </source>
</evidence>
<dbReference type="InterPro" id="IPR024726">
    <property type="entry name" value="FhuF_C"/>
</dbReference>
<dbReference type="KEGG" id="rcr:NCTC10994_03376"/>
<reference evidence="2 3" key="1">
    <citation type="submission" date="2018-06" db="EMBL/GenBank/DDBJ databases">
        <authorList>
            <consortium name="Pathogen Informatics"/>
            <person name="Doyle S."/>
        </authorList>
    </citation>
    <scope>NUCLEOTIDE SEQUENCE [LARGE SCALE GENOMIC DNA]</scope>
    <source>
        <strain evidence="2 3">NCTC10994</strain>
    </source>
</reference>
<gene>
    <name evidence="2" type="ORF">NCTC10994_03376</name>
</gene>
<feature type="domain" description="Ferric siderophore reductase C-terminal" evidence="1">
    <location>
        <begin position="185"/>
        <end position="204"/>
    </location>
</feature>
<dbReference type="RefSeq" id="WP_072702864.1">
    <property type="nucleotide sequence ID" value="NZ_JAFBBL010000001.1"/>
</dbReference>
<sequence>MTDAAGVLERIASLSPFFAVGTGPVPDGRWQPTTTLRDPLTRDALIAATAERMGITEARVAASTLHLGYAARLWSVAVGSVAVSGRCIGLEPERLLWKTEGGTLLLHLPDPQFGASPSAEVLDGQIEPLITAWGSVLAPGAMWGNTASALTGVVQVVGDPAIPHVEALLAEPRLRAALDPSTRRRRSCCLFYRTPGGGVCGDCPFPSPPADAPRHRR</sequence>
<name>A0A2X4XAB6_9NOCA</name>
<accession>A0A2X4XAB6</accession>
<dbReference type="AlphaFoldDB" id="A0A2X4XAB6"/>
<keyword evidence="3" id="KW-1185">Reference proteome</keyword>
<dbReference type="Proteomes" id="UP000249091">
    <property type="component" value="Chromosome 1"/>
</dbReference>
<proteinExistence type="predicted"/>